<comment type="caution">
    <text evidence="2">The sequence shown here is derived from an EMBL/GenBank/DDBJ whole genome shotgun (WGS) entry which is preliminary data.</text>
</comment>
<accession>A0A1V6C475</accession>
<evidence type="ECO:0000313" key="2">
    <source>
        <dbReference type="EMBL" id="OQB71655.1"/>
    </source>
</evidence>
<dbReference type="Pfam" id="PF03235">
    <property type="entry name" value="GmrSD_N"/>
    <property type="match status" value="1"/>
</dbReference>
<dbReference type="PANTHER" id="PTHR37292:SF2">
    <property type="entry name" value="DUF262 DOMAIN-CONTAINING PROTEIN"/>
    <property type="match status" value="1"/>
</dbReference>
<proteinExistence type="predicted"/>
<dbReference type="InterPro" id="IPR004919">
    <property type="entry name" value="GmrSD_N"/>
</dbReference>
<feature type="domain" description="GmrSD restriction endonucleases N-terminal" evidence="1">
    <location>
        <begin position="12"/>
        <end position="229"/>
    </location>
</feature>
<dbReference type="EMBL" id="MWDQ01000152">
    <property type="protein sequence ID" value="OQB71655.1"/>
    <property type="molecule type" value="Genomic_DNA"/>
</dbReference>
<dbReference type="Proteomes" id="UP000485562">
    <property type="component" value="Unassembled WGS sequence"/>
</dbReference>
<dbReference type="AlphaFoldDB" id="A0A1V6C475"/>
<reference evidence="2" key="1">
    <citation type="submission" date="2017-02" db="EMBL/GenBank/DDBJ databases">
        <title>Delving into the versatile metabolic prowess of the omnipresent phylum Bacteroidetes.</title>
        <authorList>
            <person name="Nobu M.K."/>
            <person name="Mei R."/>
            <person name="Narihiro T."/>
            <person name="Kuroda K."/>
            <person name="Liu W.-T."/>
        </authorList>
    </citation>
    <scope>NUCLEOTIDE SEQUENCE</scope>
    <source>
        <strain evidence="2">ADurb.Bin131</strain>
    </source>
</reference>
<dbReference type="PANTHER" id="PTHR37292">
    <property type="entry name" value="VNG6097C"/>
    <property type="match status" value="1"/>
</dbReference>
<sequence>MAQVFKTTDYTIAKLVDDIEIGDIALPNIQRPFVWYKKISKVRDLFDSIYRGYPIGYLVFWENANRSDYKNIGFEEKKRKIPRFLIIDGQQRLTALFAVMKNKEVLTPAYEKKNIKIAFKPLDSIFKVGDAVTDRDPEYIADISSLWSGEGDFAIISSFIANLKEKREISKEEEKTISANIQSLINIDKYPLTALEIAPNLEEEIVSDIFVRINSQGVSLTQADFILTLLSVYWEKGRKEIEQFCIDSRKIPEKETRFSSFNYLIKPDPDDMLRVLVGLTFHRAKMKDVYSIIRGRDMETGEFSEELRTQQFDKLKLNLPTILDNTNWQSFLKILIGGGYKDEELISSKSAVLYSYILYLIGKQNFNTQNHELQRIIGRWFVMSSLTGRYSSSPETSFEKDLNRIKEFNPDGFISGLEKIISENLTNDFWDITLVGQMETSSARSPEANAFYAALNKLGSPVLFSRKLVGDLYDPSLKIKKKRLEKHHIFPKNYLISKYGFDKNKDKAKINQIANLTFLEFEDNIEISDDKPSEYFAMVQKRFGESEIKEMLAQHAIPENFYQLEYDDFLQERRKLMTGIIKKAFNKI</sequence>
<organism evidence="2">
    <name type="scientific">candidate division TA06 bacterium ADurb.Bin131</name>
    <dbReference type="NCBI Taxonomy" id="1852827"/>
    <lineage>
        <taxon>Bacteria</taxon>
        <taxon>Bacteria division TA06</taxon>
    </lineage>
</organism>
<gene>
    <name evidence="2" type="ORF">BWX89_01771</name>
</gene>
<name>A0A1V6C475_UNCT6</name>
<protein>
    <recommendedName>
        <fullName evidence="1">GmrSD restriction endonucleases N-terminal domain-containing protein</fullName>
    </recommendedName>
</protein>
<evidence type="ECO:0000259" key="1">
    <source>
        <dbReference type="Pfam" id="PF03235"/>
    </source>
</evidence>